<dbReference type="AlphaFoldDB" id="A0AAN6GJ36"/>
<dbReference type="Proteomes" id="UP001176517">
    <property type="component" value="Unassembled WGS sequence"/>
</dbReference>
<dbReference type="PROSITE" id="PS51257">
    <property type="entry name" value="PROKAR_LIPOPROTEIN"/>
    <property type="match status" value="1"/>
</dbReference>
<feature type="compositionally biased region" description="Acidic residues" evidence="1">
    <location>
        <begin position="663"/>
        <end position="676"/>
    </location>
</feature>
<feature type="region of interest" description="Disordered" evidence="1">
    <location>
        <begin position="640"/>
        <end position="705"/>
    </location>
</feature>
<name>A0AAN6GJ36_9BASI</name>
<reference evidence="2" key="1">
    <citation type="journal article" date="2023" name="PhytoFront">
        <title>Draft Genome Resources of Seven Strains of Tilletia horrida, Causal Agent of Kernel Smut of Rice.</title>
        <authorList>
            <person name="Khanal S."/>
            <person name="Antony Babu S."/>
            <person name="Zhou X.G."/>
        </authorList>
    </citation>
    <scope>NUCLEOTIDE SEQUENCE</scope>
    <source>
        <strain evidence="2">TX6</strain>
    </source>
</reference>
<evidence type="ECO:0000256" key="1">
    <source>
        <dbReference type="SAM" id="MobiDB-lite"/>
    </source>
</evidence>
<protein>
    <submittedName>
        <fullName evidence="2">Uncharacterized protein</fullName>
    </submittedName>
</protein>
<keyword evidence="3" id="KW-1185">Reference proteome</keyword>
<proteinExistence type="predicted"/>
<gene>
    <name evidence="2" type="ORF">OC846_006313</name>
</gene>
<sequence>MTREEANNASAALSSCADVLTKLSHQPNSALAQLLLQHGSSIGVAVQLALTDIAREELVHSSIPLDAGAQDGSPALSISICRSFLDSLSIVLTHTLDRGDPSLTRVLLPGSSSLLDLAVAVGLASSTTSAKLRSILRSSLIDSHLAAQILVSLSASLHNLVIVPGEQLAAQQQASDTDNLNAAALIFQIQRRMRMLSLFLRALPSPSSSSTSASSTRGGDPYSTVLLALASDLAKVHDVILPACTKLYANGDEQKASGAALEAAQLHTRDAALALVLLFRPNSASPASMTAIDAVIKSFRVQTAASGLKQDVVKLDAGALPLIGVLRARFWQDSQSSWDELSIAFKKHAPAATPADLSAVSLVPDERLLVALRNRTGNSSAQASKVSKNAHSTKRVAKGKNKAGQTQTQLVDSGLVATVQSVLPHLDTAFLQRKLRKPKYMAVAHAPEQIIDLLLESTSADEDEGVDGEQEDESSSSSDEIEEGGDLDIEPYQPPQPIVGRTTRRANIFDDEGPLDLSKFRYKSNLGGGGASASTISTPGLNLIPSDLKASVLARVAAQQREEAEAEDEEWDFDGSAAGGGGAFAAAGLASQYREAGFEEELEEEEGVGGAAADGDQAYIARSGGGMDWVGRRGMTTSLAASSDRNAAGRVPSAREWRRRIEDESDGDEDEDEDENAGGGPSTAGFVPPSGVGASSSATAPSGAGVASERAAERIMIRYYAQHGAPLYARDPALKKGNNPVGLIRRQLIAELDSATDRKWDHSLIESWAT</sequence>
<feature type="compositionally biased region" description="Basic residues" evidence="1">
    <location>
        <begin position="391"/>
        <end position="401"/>
    </location>
</feature>
<evidence type="ECO:0000313" key="2">
    <source>
        <dbReference type="EMBL" id="KAK0543714.1"/>
    </source>
</evidence>
<feature type="region of interest" description="Disordered" evidence="1">
    <location>
        <begin position="379"/>
        <end position="405"/>
    </location>
</feature>
<feature type="region of interest" description="Disordered" evidence="1">
    <location>
        <begin position="460"/>
        <end position="499"/>
    </location>
</feature>
<feature type="region of interest" description="Disordered" evidence="1">
    <location>
        <begin position="560"/>
        <end position="579"/>
    </location>
</feature>
<organism evidence="2 3">
    <name type="scientific">Tilletia horrida</name>
    <dbReference type="NCBI Taxonomy" id="155126"/>
    <lineage>
        <taxon>Eukaryota</taxon>
        <taxon>Fungi</taxon>
        <taxon>Dikarya</taxon>
        <taxon>Basidiomycota</taxon>
        <taxon>Ustilaginomycotina</taxon>
        <taxon>Exobasidiomycetes</taxon>
        <taxon>Tilletiales</taxon>
        <taxon>Tilletiaceae</taxon>
        <taxon>Tilletia</taxon>
    </lineage>
</organism>
<feature type="compositionally biased region" description="Polar residues" evidence="1">
    <location>
        <begin position="379"/>
        <end position="390"/>
    </location>
</feature>
<feature type="compositionally biased region" description="Acidic residues" evidence="1">
    <location>
        <begin position="564"/>
        <end position="573"/>
    </location>
</feature>
<feature type="non-terminal residue" evidence="2">
    <location>
        <position position="770"/>
    </location>
</feature>
<evidence type="ECO:0000313" key="3">
    <source>
        <dbReference type="Proteomes" id="UP001176517"/>
    </source>
</evidence>
<feature type="compositionally biased region" description="Acidic residues" evidence="1">
    <location>
        <begin position="598"/>
        <end position="607"/>
    </location>
</feature>
<feature type="compositionally biased region" description="Basic and acidic residues" evidence="1">
    <location>
        <begin position="653"/>
        <end position="662"/>
    </location>
</feature>
<feature type="compositionally biased region" description="Acidic residues" evidence="1">
    <location>
        <begin position="460"/>
        <end position="489"/>
    </location>
</feature>
<comment type="caution">
    <text evidence="2">The sequence shown here is derived from an EMBL/GenBank/DDBJ whole genome shotgun (WGS) entry which is preliminary data.</text>
</comment>
<feature type="compositionally biased region" description="Low complexity" evidence="1">
    <location>
        <begin position="685"/>
        <end position="705"/>
    </location>
</feature>
<feature type="region of interest" description="Disordered" evidence="1">
    <location>
        <begin position="595"/>
        <end position="614"/>
    </location>
</feature>
<dbReference type="EMBL" id="JAPDMZ010000334">
    <property type="protein sequence ID" value="KAK0543714.1"/>
    <property type="molecule type" value="Genomic_DNA"/>
</dbReference>
<accession>A0AAN6GJ36</accession>